<reference evidence="1 2" key="1">
    <citation type="submission" date="2024-08" db="EMBL/GenBank/DDBJ databases">
        <authorList>
            <person name="Arias E."/>
        </authorList>
    </citation>
    <scope>NUCLEOTIDE SEQUENCE [LARGE SCALE GENOMIC DNA]</scope>
    <source>
        <strain evidence="1 2">FAM 24106</strain>
    </source>
</reference>
<evidence type="ECO:0008006" key="3">
    <source>
        <dbReference type="Google" id="ProtNLM"/>
    </source>
</evidence>
<protein>
    <recommendedName>
        <fullName evidence="3">Flagellar protein FliT</fullName>
    </recommendedName>
</protein>
<dbReference type="EMBL" id="JBGQQK010000014">
    <property type="protein sequence ID" value="MFL2102800.1"/>
    <property type="molecule type" value="Genomic_DNA"/>
</dbReference>
<evidence type="ECO:0000313" key="2">
    <source>
        <dbReference type="Proteomes" id="UP001625374"/>
    </source>
</evidence>
<comment type="caution">
    <text evidence="1">The sequence shown here is derived from an EMBL/GenBank/DDBJ whole genome shotgun (WGS) entry which is preliminary data.</text>
</comment>
<proteinExistence type="predicted"/>
<gene>
    <name evidence="1" type="ORF">ACEN37_05975</name>
</gene>
<keyword evidence="2" id="KW-1185">Reference proteome</keyword>
<dbReference type="RefSeq" id="WP_407125276.1">
    <property type="nucleotide sequence ID" value="NZ_JBGQQF010000011.1"/>
</dbReference>
<name>A0ABW8UIQ7_9LACT</name>
<dbReference type="Proteomes" id="UP001625374">
    <property type="component" value="Unassembled WGS sequence"/>
</dbReference>
<organism evidence="1 2">
    <name type="scientific">Marinilactibacillus psychrotolerans</name>
    <dbReference type="NCBI Taxonomy" id="191770"/>
    <lineage>
        <taxon>Bacteria</taxon>
        <taxon>Bacillati</taxon>
        <taxon>Bacillota</taxon>
        <taxon>Bacilli</taxon>
        <taxon>Lactobacillales</taxon>
        <taxon>Carnobacteriaceae</taxon>
        <taxon>Marinilactibacillus</taxon>
    </lineage>
</organism>
<accession>A0ABW8UIQ7</accession>
<evidence type="ECO:0000313" key="1">
    <source>
        <dbReference type="EMBL" id="MFL2102800.1"/>
    </source>
</evidence>
<sequence>MSQSSQLIKKKKSLLLNVLKLYKNYAYNVESAIQSFQEADDLFKDMAKIDTQLSDSEKETFRKTYKDTWEAVIQKHKEMMSMIKVENTLLKNQMTQVNKKNQVIHNYMDKNESMFLDRQA</sequence>